<dbReference type="InterPro" id="IPR003849">
    <property type="entry name" value="Preprotein_translocase_YajC"/>
</dbReference>
<evidence type="ECO:0000256" key="9">
    <source>
        <dbReference type="SAM" id="Phobius"/>
    </source>
</evidence>
<evidence type="ECO:0000256" key="7">
    <source>
        <dbReference type="ARBA" id="ARBA00023010"/>
    </source>
</evidence>
<name>A0A3B1C176_9ZZZZ</name>
<organism evidence="10">
    <name type="scientific">hydrothermal vent metagenome</name>
    <dbReference type="NCBI Taxonomy" id="652676"/>
    <lineage>
        <taxon>unclassified sequences</taxon>
        <taxon>metagenomes</taxon>
        <taxon>ecological metagenomes</taxon>
    </lineage>
</organism>
<proteinExistence type="predicted"/>
<dbReference type="Pfam" id="PF02699">
    <property type="entry name" value="YajC"/>
    <property type="match status" value="1"/>
</dbReference>
<evidence type="ECO:0000256" key="5">
    <source>
        <dbReference type="ARBA" id="ARBA00022927"/>
    </source>
</evidence>
<dbReference type="NCBIfam" id="TIGR00739">
    <property type="entry name" value="yajC"/>
    <property type="match status" value="1"/>
</dbReference>
<gene>
    <name evidence="10" type="ORF">MNBD_GAMMA26-2404</name>
</gene>
<keyword evidence="4 9" id="KW-0812">Transmembrane</keyword>
<evidence type="ECO:0000313" key="10">
    <source>
        <dbReference type="EMBL" id="VAX10657.1"/>
    </source>
</evidence>
<accession>A0A3B1C176</accession>
<evidence type="ECO:0000256" key="2">
    <source>
        <dbReference type="ARBA" id="ARBA00022448"/>
    </source>
</evidence>
<dbReference type="PANTHER" id="PTHR33909">
    <property type="entry name" value="SEC TRANSLOCON ACCESSORY COMPLEX SUBUNIT YAJC"/>
    <property type="match status" value="1"/>
</dbReference>
<feature type="transmembrane region" description="Helical" evidence="9">
    <location>
        <begin position="20"/>
        <end position="41"/>
    </location>
</feature>
<evidence type="ECO:0000256" key="3">
    <source>
        <dbReference type="ARBA" id="ARBA00022475"/>
    </source>
</evidence>
<evidence type="ECO:0000256" key="1">
    <source>
        <dbReference type="ARBA" id="ARBA00004162"/>
    </source>
</evidence>
<evidence type="ECO:0000256" key="6">
    <source>
        <dbReference type="ARBA" id="ARBA00022989"/>
    </source>
</evidence>
<keyword evidence="2" id="KW-0813">Transport</keyword>
<keyword evidence="7" id="KW-0811">Translocation</keyword>
<evidence type="ECO:0000256" key="4">
    <source>
        <dbReference type="ARBA" id="ARBA00022692"/>
    </source>
</evidence>
<protein>
    <submittedName>
        <fullName evidence="10">Protein translocase subunit YajC</fullName>
    </submittedName>
</protein>
<dbReference type="GO" id="GO:0015031">
    <property type="term" value="P:protein transport"/>
    <property type="evidence" value="ECO:0007669"/>
    <property type="project" value="UniProtKB-KW"/>
</dbReference>
<dbReference type="AlphaFoldDB" id="A0A3B1C176"/>
<dbReference type="PANTHER" id="PTHR33909:SF1">
    <property type="entry name" value="SEC TRANSLOCON ACCESSORY COMPLEX SUBUNIT YAJC"/>
    <property type="match status" value="1"/>
</dbReference>
<keyword evidence="6 9" id="KW-1133">Transmembrane helix</keyword>
<keyword evidence="8 9" id="KW-0472">Membrane</keyword>
<reference evidence="10" key="1">
    <citation type="submission" date="2018-06" db="EMBL/GenBank/DDBJ databases">
        <authorList>
            <person name="Zhirakovskaya E."/>
        </authorList>
    </citation>
    <scope>NUCLEOTIDE SEQUENCE</scope>
</reference>
<dbReference type="EMBL" id="UOFX01000076">
    <property type="protein sequence ID" value="VAX10657.1"/>
    <property type="molecule type" value="Genomic_DNA"/>
</dbReference>
<sequence length="111" mass="11991">MSFFISDAMAEATTVGPPPSIGMESLVFTLGLVALMFFFIIRPQMKRQKEHKKVVDAVAKGDEVQTEGGLAGKVVAIGDNFAQVEIAKGVEVKIRRQSILGVMPKGTLKEL</sequence>
<evidence type="ECO:0000256" key="8">
    <source>
        <dbReference type="ARBA" id="ARBA00023136"/>
    </source>
</evidence>
<dbReference type="GO" id="GO:0005886">
    <property type="term" value="C:plasma membrane"/>
    <property type="evidence" value="ECO:0007669"/>
    <property type="project" value="UniProtKB-SubCell"/>
</dbReference>
<keyword evidence="3" id="KW-1003">Cell membrane</keyword>
<comment type="subcellular location">
    <subcellularLocation>
        <location evidence="1">Cell membrane</location>
        <topology evidence="1">Single-pass membrane protein</topology>
    </subcellularLocation>
</comment>
<dbReference type="PRINTS" id="PR01853">
    <property type="entry name" value="YAJCTRNLCASE"/>
</dbReference>
<dbReference type="SMART" id="SM01323">
    <property type="entry name" value="YajC"/>
    <property type="match status" value="1"/>
</dbReference>
<keyword evidence="5" id="KW-0653">Protein transport</keyword>